<dbReference type="AlphaFoldDB" id="A0ABD3WB51"/>
<organism evidence="1 2">
    <name type="scientific">Sinanodonta woodiana</name>
    <name type="common">Chinese pond mussel</name>
    <name type="synonym">Anodonta woodiana</name>
    <dbReference type="NCBI Taxonomy" id="1069815"/>
    <lineage>
        <taxon>Eukaryota</taxon>
        <taxon>Metazoa</taxon>
        <taxon>Spiralia</taxon>
        <taxon>Lophotrochozoa</taxon>
        <taxon>Mollusca</taxon>
        <taxon>Bivalvia</taxon>
        <taxon>Autobranchia</taxon>
        <taxon>Heteroconchia</taxon>
        <taxon>Palaeoheterodonta</taxon>
        <taxon>Unionida</taxon>
        <taxon>Unionoidea</taxon>
        <taxon>Unionidae</taxon>
        <taxon>Unioninae</taxon>
        <taxon>Sinanodonta</taxon>
    </lineage>
</organism>
<accession>A0ABD3WB51</accession>
<dbReference type="EMBL" id="JBJQND010000007">
    <property type="protein sequence ID" value="KAL3871146.1"/>
    <property type="molecule type" value="Genomic_DNA"/>
</dbReference>
<dbReference type="Proteomes" id="UP001634394">
    <property type="component" value="Unassembled WGS sequence"/>
</dbReference>
<evidence type="ECO:0000313" key="2">
    <source>
        <dbReference type="Proteomes" id="UP001634394"/>
    </source>
</evidence>
<keyword evidence="2" id="KW-1185">Reference proteome</keyword>
<reference evidence="1 2" key="1">
    <citation type="submission" date="2024-11" db="EMBL/GenBank/DDBJ databases">
        <title>Chromosome-level genome assembly of the freshwater bivalve Anodonta woodiana.</title>
        <authorList>
            <person name="Chen X."/>
        </authorList>
    </citation>
    <scope>NUCLEOTIDE SEQUENCE [LARGE SCALE GENOMIC DNA]</scope>
    <source>
        <strain evidence="1">MN2024</strain>
        <tissue evidence="1">Gills</tissue>
    </source>
</reference>
<name>A0ABD3WB51_SINWO</name>
<evidence type="ECO:0000313" key="1">
    <source>
        <dbReference type="EMBL" id="KAL3871146.1"/>
    </source>
</evidence>
<comment type="caution">
    <text evidence="1">The sequence shown here is derived from an EMBL/GenBank/DDBJ whole genome shotgun (WGS) entry which is preliminary data.</text>
</comment>
<protein>
    <submittedName>
        <fullName evidence="1">Uncharacterized protein</fullName>
    </submittedName>
</protein>
<sequence>MWYDLDTSGNHKTWEEALHHLKTETNNNKNAISSHIKSYGLMKVADLVVEKLVVSVHEAWDIYAKNCGSEYSDLKCTPPSYVYKSTDARDLFLCNLPLIVVYKPSKFGPQAHLTKRLAGVEWGRFIGELEWPSKDKLVKEEIMKLVQHVIKPALSFATTQNDRQLLKFVLTIITSASYLSKHSELNLTRGHCSTTLSKPQQK</sequence>
<proteinExistence type="predicted"/>
<gene>
    <name evidence="1" type="ORF">ACJMK2_039163</name>
</gene>